<evidence type="ECO:0000313" key="3">
    <source>
        <dbReference type="Proteomes" id="UP000678393"/>
    </source>
</evidence>
<dbReference type="Proteomes" id="UP000678393">
    <property type="component" value="Unassembled WGS sequence"/>
</dbReference>
<dbReference type="PANTHER" id="PTHR48430">
    <property type="entry name" value="PARTNER OF XRN-2 PROTEIN 1"/>
    <property type="match status" value="1"/>
</dbReference>
<proteinExistence type="predicted"/>
<reference evidence="2" key="1">
    <citation type="submission" date="2021-04" db="EMBL/GenBank/DDBJ databases">
        <authorList>
            <consortium name="Molecular Ecology Group"/>
        </authorList>
    </citation>
    <scope>NUCLEOTIDE SEQUENCE</scope>
</reference>
<dbReference type="InterPro" id="IPR021859">
    <property type="entry name" value="XTBD"/>
</dbReference>
<dbReference type="AlphaFoldDB" id="A0A8S3Z7W6"/>
<evidence type="ECO:0000313" key="2">
    <source>
        <dbReference type="EMBL" id="CAG5124278.1"/>
    </source>
</evidence>
<gene>
    <name evidence="2" type="ORF">CUNI_LOCUS9836</name>
</gene>
<comment type="caution">
    <text evidence="2">The sequence shown here is derived from an EMBL/GenBank/DDBJ whole genome shotgun (WGS) entry which is preliminary data.</text>
</comment>
<dbReference type="EMBL" id="CAJHNH020001746">
    <property type="protein sequence ID" value="CAG5124278.1"/>
    <property type="molecule type" value="Genomic_DNA"/>
</dbReference>
<sequence length="97" mass="11392">MEYNKKDKKKPVIDSLKDEFESNAEWRLRRKFLASNVDSLPLNRLVCLSRCFINVAVYGCAYPSGVMQEIRERSNGILEEVEQEKKLDKQQAYKQSF</sequence>
<feature type="domain" description="XRN2-binding (XTBD)" evidence="1">
    <location>
        <begin position="13"/>
        <end position="97"/>
    </location>
</feature>
<keyword evidence="3" id="KW-1185">Reference proteome</keyword>
<name>A0A8S3Z7W6_9EUPU</name>
<dbReference type="PROSITE" id="PS51827">
    <property type="entry name" value="XTBD"/>
    <property type="match status" value="1"/>
</dbReference>
<protein>
    <recommendedName>
        <fullName evidence="1">XRN2-binding (XTBD) domain-containing protein</fullName>
    </recommendedName>
</protein>
<organism evidence="2 3">
    <name type="scientific">Candidula unifasciata</name>
    <dbReference type="NCBI Taxonomy" id="100452"/>
    <lineage>
        <taxon>Eukaryota</taxon>
        <taxon>Metazoa</taxon>
        <taxon>Spiralia</taxon>
        <taxon>Lophotrochozoa</taxon>
        <taxon>Mollusca</taxon>
        <taxon>Gastropoda</taxon>
        <taxon>Heterobranchia</taxon>
        <taxon>Euthyneura</taxon>
        <taxon>Panpulmonata</taxon>
        <taxon>Eupulmonata</taxon>
        <taxon>Stylommatophora</taxon>
        <taxon>Helicina</taxon>
        <taxon>Helicoidea</taxon>
        <taxon>Geomitridae</taxon>
        <taxon>Candidula</taxon>
    </lineage>
</organism>
<dbReference type="PANTHER" id="PTHR48430:SF1">
    <property type="entry name" value="PARTNER OF XRN-2 PROTEIN 1"/>
    <property type="match status" value="1"/>
</dbReference>
<dbReference type="Pfam" id="PF11952">
    <property type="entry name" value="XTBD"/>
    <property type="match status" value="1"/>
</dbReference>
<evidence type="ECO:0000259" key="1">
    <source>
        <dbReference type="PROSITE" id="PS51827"/>
    </source>
</evidence>
<accession>A0A8S3Z7W6</accession>
<feature type="non-terminal residue" evidence="2">
    <location>
        <position position="1"/>
    </location>
</feature>
<dbReference type="OrthoDB" id="2359216at2759"/>